<reference evidence="1" key="1">
    <citation type="submission" date="2023-07" db="EMBL/GenBank/DDBJ databases">
        <title>Black Yeasts Isolated from many extreme environments.</title>
        <authorList>
            <person name="Coleine C."/>
            <person name="Stajich J.E."/>
            <person name="Selbmann L."/>
        </authorList>
    </citation>
    <scope>NUCLEOTIDE SEQUENCE</scope>
    <source>
        <strain evidence="1">CCFEE 5714</strain>
    </source>
</reference>
<dbReference type="EMBL" id="JAUTXU010000002">
    <property type="protein sequence ID" value="KAK3725560.1"/>
    <property type="molecule type" value="Genomic_DNA"/>
</dbReference>
<name>A0ACC3P047_9PEZI</name>
<evidence type="ECO:0000313" key="1">
    <source>
        <dbReference type="EMBL" id="KAK3725560.1"/>
    </source>
</evidence>
<protein>
    <submittedName>
        <fullName evidence="1">Swr complex subunit</fullName>
    </submittedName>
</protein>
<accession>A0ACC3P047</accession>
<evidence type="ECO:0000313" key="2">
    <source>
        <dbReference type="Proteomes" id="UP001281147"/>
    </source>
</evidence>
<sequence length="358" mass="39506">MAHQIESVSLDNDEEGESYDENADEDFNPEAAAAEEEGEDASSSSADEGDAETTAKASTKKRKATVPADAGDELDSGDEATIQEQRRKKKRRKHDKDVGEVDAGEDSGGEGGLIKTRAQRLAEKVKKKSRKRAGEGEVTIDVDAVWEELSKIPIGRPRGKDAQVVAGDDGETMDVDGEADKENVDSTSILRKKGSADEEEDLITIKRHVEFAGQVTEISERVPRNSKEAQRYLASTKSDTSKRSLHRPLRRPSLFEPNPSALIKGVPPDKLRPRAPSRFDVVQAQKRAQEDEKKRAEKMTTVQKSALDWKGFVEKETGLREELDEYGKSKRGYLAREDFLGRVEGARDMAAKAARLKG</sequence>
<comment type="caution">
    <text evidence="1">The sequence shown here is derived from an EMBL/GenBank/DDBJ whole genome shotgun (WGS) entry which is preliminary data.</text>
</comment>
<gene>
    <name evidence="1" type="primary">SWC5_1</name>
    <name evidence="1" type="ORF">LTR37_000530</name>
</gene>
<proteinExistence type="predicted"/>
<organism evidence="1 2">
    <name type="scientific">Vermiconidia calcicola</name>
    <dbReference type="NCBI Taxonomy" id="1690605"/>
    <lineage>
        <taxon>Eukaryota</taxon>
        <taxon>Fungi</taxon>
        <taxon>Dikarya</taxon>
        <taxon>Ascomycota</taxon>
        <taxon>Pezizomycotina</taxon>
        <taxon>Dothideomycetes</taxon>
        <taxon>Dothideomycetidae</taxon>
        <taxon>Mycosphaerellales</taxon>
        <taxon>Extremaceae</taxon>
        <taxon>Vermiconidia</taxon>
    </lineage>
</organism>
<dbReference type="Proteomes" id="UP001281147">
    <property type="component" value="Unassembled WGS sequence"/>
</dbReference>
<keyword evidence="2" id="KW-1185">Reference proteome</keyword>